<dbReference type="InterPro" id="IPR010730">
    <property type="entry name" value="HET"/>
</dbReference>
<dbReference type="InParanoid" id="A0A1Y2LJG4"/>
<accession>A0A1Y2LJG4</accession>
<organism evidence="4 5">
    <name type="scientific">Epicoccum nigrum</name>
    <name type="common">Soil fungus</name>
    <name type="synonym">Epicoccum purpurascens</name>
    <dbReference type="NCBI Taxonomy" id="105696"/>
    <lineage>
        <taxon>Eukaryota</taxon>
        <taxon>Fungi</taxon>
        <taxon>Dikarya</taxon>
        <taxon>Ascomycota</taxon>
        <taxon>Pezizomycotina</taxon>
        <taxon>Dothideomycetes</taxon>
        <taxon>Pleosporomycetidae</taxon>
        <taxon>Pleosporales</taxon>
        <taxon>Pleosporineae</taxon>
        <taxon>Didymellaceae</taxon>
        <taxon>Epicoccum</taxon>
    </lineage>
</organism>
<proteinExistence type="predicted"/>
<evidence type="ECO:0000256" key="2">
    <source>
        <dbReference type="SAM" id="Phobius"/>
    </source>
</evidence>
<dbReference type="PANTHER" id="PTHR33112">
    <property type="entry name" value="DOMAIN PROTEIN, PUTATIVE-RELATED"/>
    <property type="match status" value="1"/>
</dbReference>
<dbReference type="Proteomes" id="UP000193240">
    <property type="component" value="Unassembled WGS sequence"/>
</dbReference>
<feature type="region of interest" description="Disordered" evidence="1">
    <location>
        <begin position="529"/>
        <end position="550"/>
    </location>
</feature>
<evidence type="ECO:0000313" key="5">
    <source>
        <dbReference type="Proteomes" id="UP000193240"/>
    </source>
</evidence>
<feature type="transmembrane region" description="Helical" evidence="2">
    <location>
        <begin position="41"/>
        <end position="62"/>
    </location>
</feature>
<keyword evidence="2" id="KW-0472">Membrane</keyword>
<feature type="transmembrane region" description="Helical" evidence="2">
    <location>
        <begin position="12"/>
        <end position="29"/>
    </location>
</feature>
<dbReference type="AlphaFoldDB" id="A0A1Y2LJG4"/>
<dbReference type="PANTHER" id="PTHR33112:SF8">
    <property type="entry name" value="HETEROKARYON INCOMPATIBILITY DOMAIN-CONTAINING PROTEIN"/>
    <property type="match status" value="1"/>
</dbReference>
<keyword evidence="2" id="KW-0812">Transmembrane</keyword>
<gene>
    <name evidence="4" type="ORF">B5807_11329</name>
</gene>
<keyword evidence="5" id="KW-1185">Reference proteome</keyword>
<evidence type="ECO:0000259" key="3">
    <source>
        <dbReference type="Pfam" id="PF06985"/>
    </source>
</evidence>
<protein>
    <recommendedName>
        <fullName evidence="3">Heterokaryon incompatibility domain-containing protein</fullName>
    </recommendedName>
</protein>
<feature type="transmembrane region" description="Helical" evidence="2">
    <location>
        <begin position="69"/>
        <end position="90"/>
    </location>
</feature>
<name>A0A1Y2LJG4_EPING</name>
<feature type="domain" description="Heterokaryon incompatibility" evidence="3">
    <location>
        <begin position="313"/>
        <end position="464"/>
    </location>
</feature>
<reference evidence="4 5" key="1">
    <citation type="journal article" date="2017" name="Genome Announc.">
        <title>Genome sequence of the saprophytic ascomycete Epicoccum nigrum ICMP 19927 strain isolated from New Zealand.</title>
        <authorList>
            <person name="Fokin M."/>
            <person name="Fleetwood D."/>
            <person name="Weir B.S."/>
            <person name="Villas-Boas S.G."/>
        </authorList>
    </citation>
    <scope>NUCLEOTIDE SEQUENCE [LARGE SCALE GENOMIC DNA]</scope>
    <source>
        <strain evidence="4 5">ICMP 19927</strain>
    </source>
</reference>
<sequence length="823" mass="94132">MASDDFDWKVDISISTMLLAAWGSYTYWLTLLPDSWDRVSYGLKIGLWSMLMALFIVTFLFLRLGKGLIACAIVCGPFLLTWLLLVYVRWCLSFLFVINAWSYRTFNVSKECCRLCERCQSIIDRSPLLVGSLWLLSRSTERHSFYTEVELKESAKHCHMCVLVLKSVEDFSESVEKEMTKSNSGLTLVVRDRRPFEGLSRIVNLNLELSGPSIGKARQVRVVRDRFGISEYSKKSTHLCYHSMQTDTPDIFDWAINWIQECQKKHEKCNNNFVPESSDHYLPLRLLDVGGHEDETISLRLSSQLRREHPKDYIALSHCWGEAVNLTLTKSNIDNMENLHISSLTKNFQHAVRIARALNIRYLWIDSLCIVQDDDVEWESESANMGLVYANSKCVVSASASKDSNGGCFTPKELFRNDCTLRGSTEGSIVVKASSNTSFEASLKLFTDKAENTVLNTRAWTFQERYLARRVLHFCEGAVFFECNELVAHDGERYTGSRYPVRAGVRYDGTLHPPDEYEEVQRPVEGFTTASLPGRARPSATQQSENQQYTEQKKKMEKLLAMSARSGMRGAFELLWRFKGTTLAEKVEFHQSWFEMVEKYSARKLTRGTDKLKAMSGIAYFVQKNTTLQYSAGLWKEMLAFNLLWISCNPPDERPVRNIPSWSWGSVDGQISHRLKVSELPKESEETNNTPQPRQFESTWKKIIPLISEEKVQATEQVNDLILDAKLSVKGYLHSSTSHHVNTIYDVLFPNLPSQLIYLPVLAFENAEVHPMGSKIQAHGLVLRPNSDECETYERIGYFWTANDAVVEQMLSQSSQKKLILLV</sequence>
<evidence type="ECO:0000256" key="1">
    <source>
        <dbReference type="SAM" id="MobiDB-lite"/>
    </source>
</evidence>
<feature type="compositionally biased region" description="Polar residues" evidence="1">
    <location>
        <begin position="539"/>
        <end position="550"/>
    </location>
</feature>
<evidence type="ECO:0000313" key="4">
    <source>
        <dbReference type="EMBL" id="OSS43955.1"/>
    </source>
</evidence>
<dbReference type="OMA" id="SECHREE"/>
<keyword evidence="2" id="KW-1133">Transmembrane helix</keyword>
<dbReference type="EMBL" id="KZ107860">
    <property type="protein sequence ID" value="OSS43955.1"/>
    <property type="molecule type" value="Genomic_DNA"/>
</dbReference>
<dbReference type="Pfam" id="PF06985">
    <property type="entry name" value="HET"/>
    <property type="match status" value="1"/>
</dbReference>